<keyword evidence="3" id="KW-1003">Cell membrane</keyword>
<evidence type="ECO:0000256" key="3">
    <source>
        <dbReference type="ARBA" id="ARBA00022475"/>
    </source>
</evidence>
<keyword evidence="6" id="KW-0573">Peptidoglycan synthesis</keyword>
<feature type="domain" description="Penicillin-binding protein transpeptidase" evidence="11">
    <location>
        <begin position="227"/>
        <end position="537"/>
    </location>
</feature>
<evidence type="ECO:0000256" key="2">
    <source>
        <dbReference type="ARBA" id="ARBA00004236"/>
    </source>
</evidence>
<dbReference type="EMBL" id="MFAE01000014">
    <property type="protein sequence ID" value="OGD66729.1"/>
    <property type="molecule type" value="Genomic_DNA"/>
</dbReference>
<comment type="subcellular location">
    <subcellularLocation>
        <location evidence="2">Cell membrane</location>
    </subcellularLocation>
    <subcellularLocation>
        <location evidence="1">Membrane</location>
        <topology evidence="1">Single-pass membrane protein</topology>
    </subcellularLocation>
</comment>
<sequence>MVFFSRKSLKSKRGGEIYPDEIFLDSSNLPDFDTQQFEGRIEKPISKKAIFSLGFFFVCILFIFSFKLFILQIKEGNQYLIRGEDNRLEHSVIFSERGIVYDKKDVELIWNTFDEEEPYAIRNYIEKDGLAHLLGYVSYPLEDSSGNFYQIETIGKDGVENYFNSKIKGENGLKIIEVDALQNIKSESVIKPPKNGENITLTIDSELQSHLYSFIKNLSKDVGFKGGAGVIMNIKNGEILAMSSYPEYNSNILSNSGDKNEIANYIGNKNNPFLNRVTSGLYTPGSIVKPFMALGALTEGVITPDKQILSTGSISLPNPYYPELKSVFKDWKVHGWVDMRRALAVSSDVYFYEIGGGFEGQKGIGILKINEYMKMFGFEQVTGGEVIDEQKGVIPNPEWKKEMFDGEEWTVGNTYHTVIGQYGFQVTPLQVVRAVSALANNGIMLTPVITASSTKNVGLSKTMPIDDKSFEIVKEGMRDAVTEGTAQGLNVGFIKIGAKTGTAELGVSKKYVNSWVVGFFPYDNPKYAFAVIMEEGPKENTIGGLYVMRQLLEWMNINRPEYF</sequence>
<evidence type="ECO:0000256" key="4">
    <source>
        <dbReference type="ARBA" id="ARBA00022692"/>
    </source>
</evidence>
<evidence type="ECO:0000259" key="11">
    <source>
        <dbReference type="Pfam" id="PF00905"/>
    </source>
</evidence>
<dbReference type="InterPro" id="IPR001460">
    <property type="entry name" value="PCN-bd_Tpept"/>
</dbReference>
<evidence type="ECO:0000313" key="14">
    <source>
        <dbReference type="Proteomes" id="UP000179003"/>
    </source>
</evidence>
<evidence type="ECO:0000256" key="9">
    <source>
        <dbReference type="ARBA" id="ARBA00023316"/>
    </source>
</evidence>
<evidence type="ECO:0000256" key="6">
    <source>
        <dbReference type="ARBA" id="ARBA00022984"/>
    </source>
</evidence>
<evidence type="ECO:0000256" key="1">
    <source>
        <dbReference type="ARBA" id="ARBA00004167"/>
    </source>
</evidence>
<dbReference type="Gene3D" id="3.90.1310.10">
    <property type="entry name" value="Penicillin-binding protein 2a (Domain 2)"/>
    <property type="match status" value="1"/>
</dbReference>
<dbReference type="SUPFAM" id="SSF56601">
    <property type="entry name" value="beta-lactamase/transpeptidase-like"/>
    <property type="match status" value="1"/>
</dbReference>
<dbReference type="PANTHER" id="PTHR30627">
    <property type="entry name" value="PEPTIDOGLYCAN D,D-TRANSPEPTIDASE"/>
    <property type="match status" value="1"/>
</dbReference>
<keyword evidence="7 10" id="KW-1133">Transmembrane helix</keyword>
<feature type="domain" description="Penicillin-binding protein dimerisation" evidence="12">
    <location>
        <begin position="118"/>
        <end position="187"/>
    </location>
</feature>
<evidence type="ECO:0000256" key="8">
    <source>
        <dbReference type="ARBA" id="ARBA00023136"/>
    </source>
</evidence>
<dbReference type="GO" id="GO:0071555">
    <property type="term" value="P:cell wall organization"/>
    <property type="evidence" value="ECO:0007669"/>
    <property type="project" value="UniProtKB-KW"/>
</dbReference>
<keyword evidence="4 10" id="KW-0812">Transmembrane</keyword>
<name>A0A1F5EH23_9BACT</name>
<dbReference type="Proteomes" id="UP000179003">
    <property type="component" value="Unassembled WGS sequence"/>
</dbReference>
<dbReference type="AlphaFoldDB" id="A0A1F5EH23"/>
<evidence type="ECO:0008006" key="15">
    <source>
        <dbReference type="Google" id="ProtNLM"/>
    </source>
</evidence>
<dbReference type="InterPro" id="IPR050515">
    <property type="entry name" value="Beta-lactam/transpept"/>
</dbReference>
<dbReference type="PANTHER" id="PTHR30627:SF2">
    <property type="entry name" value="PEPTIDOGLYCAN D,D-TRANSPEPTIDASE MRDA"/>
    <property type="match status" value="1"/>
</dbReference>
<dbReference type="GO" id="GO:0008360">
    <property type="term" value="P:regulation of cell shape"/>
    <property type="evidence" value="ECO:0007669"/>
    <property type="project" value="UniProtKB-KW"/>
</dbReference>
<evidence type="ECO:0000256" key="5">
    <source>
        <dbReference type="ARBA" id="ARBA00022960"/>
    </source>
</evidence>
<keyword evidence="5" id="KW-0133">Cell shape</keyword>
<dbReference type="InterPro" id="IPR012338">
    <property type="entry name" value="Beta-lactam/transpept-like"/>
</dbReference>
<dbReference type="Gene3D" id="3.40.710.10">
    <property type="entry name" value="DD-peptidase/beta-lactamase superfamily"/>
    <property type="match status" value="1"/>
</dbReference>
<organism evidence="13 14">
    <name type="scientific">Candidatus Campbellbacteria bacterium RIFOXYC2_FULL_35_25</name>
    <dbReference type="NCBI Taxonomy" id="1797582"/>
    <lineage>
        <taxon>Bacteria</taxon>
        <taxon>Candidatus Campbelliibacteriota</taxon>
    </lineage>
</organism>
<comment type="caution">
    <text evidence="13">The sequence shown here is derived from an EMBL/GenBank/DDBJ whole genome shotgun (WGS) entry which is preliminary data.</text>
</comment>
<feature type="transmembrane region" description="Helical" evidence="10">
    <location>
        <begin position="49"/>
        <end position="70"/>
    </location>
</feature>
<dbReference type="InterPro" id="IPR036138">
    <property type="entry name" value="PBP_dimer_sf"/>
</dbReference>
<evidence type="ECO:0000259" key="12">
    <source>
        <dbReference type="Pfam" id="PF03717"/>
    </source>
</evidence>
<dbReference type="Pfam" id="PF03717">
    <property type="entry name" value="PBP_dimer"/>
    <property type="match status" value="1"/>
</dbReference>
<dbReference type="Pfam" id="PF00905">
    <property type="entry name" value="Transpeptidase"/>
    <property type="match status" value="1"/>
</dbReference>
<evidence type="ECO:0000256" key="7">
    <source>
        <dbReference type="ARBA" id="ARBA00022989"/>
    </source>
</evidence>
<evidence type="ECO:0000256" key="10">
    <source>
        <dbReference type="SAM" id="Phobius"/>
    </source>
</evidence>
<dbReference type="GO" id="GO:0008658">
    <property type="term" value="F:penicillin binding"/>
    <property type="evidence" value="ECO:0007669"/>
    <property type="project" value="InterPro"/>
</dbReference>
<dbReference type="GO" id="GO:0071972">
    <property type="term" value="F:peptidoglycan L,D-transpeptidase activity"/>
    <property type="evidence" value="ECO:0007669"/>
    <property type="project" value="TreeGrafter"/>
</dbReference>
<dbReference type="GO" id="GO:0005886">
    <property type="term" value="C:plasma membrane"/>
    <property type="evidence" value="ECO:0007669"/>
    <property type="project" value="UniProtKB-SubCell"/>
</dbReference>
<accession>A0A1F5EH23</accession>
<keyword evidence="9" id="KW-0961">Cell wall biogenesis/degradation</keyword>
<gene>
    <name evidence="13" type="ORF">A2442_01205</name>
</gene>
<proteinExistence type="predicted"/>
<protein>
    <recommendedName>
        <fullName evidence="15">Penicillin-binding protein 2</fullName>
    </recommendedName>
</protein>
<dbReference type="GO" id="GO:0009252">
    <property type="term" value="P:peptidoglycan biosynthetic process"/>
    <property type="evidence" value="ECO:0007669"/>
    <property type="project" value="UniProtKB-KW"/>
</dbReference>
<dbReference type="SUPFAM" id="SSF56519">
    <property type="entry name" value="Penicillin binding protein dimerisation domain"/>
    <property type="match status" value="1"/>
</dbReference>
<evidence type="ECO:0000313" key="13">
    <source>
        <dbReference type="EMBL" id="OGD66729.1"/>
    </source>
</evidence>
<reference evidence="13 14" key="1">
    <citation type="journal article" date="2016" name="Nat. Commun.">
        <title>Thousands of microbial genomes shed light on interconnected biogeochemical processes in an aquifer system.</title>
        <authorList>
            <person name="Anantharaman K."/>
            <person name="Brown C.T."/>
            <person name="Hug L.A."/>
            <person name="Sharon I."/>
            <person name="Castelle C.J."/>
            <person name="Probst A.J."/>
            <person name="Thomas B.C."/>
            <person name="Singh A."/>
            <person name="Wilkins M.J."/>
            <person name="Karaoz U."/>
            <person name="Brodie E.L."/>
            <person name="Williams K.H."/>
            <person name="Hubbard S.S."/>
            <person name="Banfield J.F."/>
        </authorList>
    </citation>
    <scope>NUCLEOTIDE SEQUENCE [LARGE SCALE GENOMIC DNA]</scope>
</reference>
<keyword evidence="8 10" id="KW-0472">Membrane</keyword>
<dbReference type="InterPro" id="IPR005311">
    <property type="entry name" value="PBP_dimer"/>
</dbReference>
<dbReference type="STRING" id="1797582.A2442_01205"/>